<dbReference type="EMBL" id="JAPWIJ010000009">
    <property type="protein sequence ID" value="MCZ4521036.1"/>
    <property type="molecule type" value="Genomic_DNA"/>
</dbReference>
<dbReference type="Proteomes" id="UP001081071">
    <property type="component" value="Unassembled WGS sequence"/>
</dbReference>
<comment type="subcellular location">
    <subcellularLocation>
        <location evidence="1">Cell envelope</location>
    </subcellularLocation>
</comment>
<comment type="similarity">
    <text evidence="2">Belongs to the bacterial solute-binding protein 2 family.</text>
</comment>
<evidence type="ECO:0000256" key="2">
    <source>
        <dbReference type="ARBA" id="ARBA00007639"/>
    </source>
</evidence>
<evidence type="ECO:0000313" key="6">
    <source>
        <dbReference type="EMBL" id="MCZ4521036.1"/>
    </source>
</evidence>
<evidence type="ECO:0000256" key="3">
    <source>
        <dbReference type="ARBA" id="ARBA00022729"/>
    </source>
</evidence>
<gene>
    <name evidence="6" type="ORF">O4220_21200</name>
</gene>
<evidence type="ECO:0000313" key="7">
    <source>
        <dbReference type="Proteomes" id="UP001081071"/>
    </source>
</evidence>
<feature type="domain" description="Periplasmic binding protein" evidence="5">
    <location>
        <begin position="37"/>
        <end position="291"/>
    </location>
</feature>
<accession>A0ABT4MJ70</accession>
<feature type="signal peptide" evidence="4">
    <location>
        <begin position="1"/>
        <end position="22"/>
    </location>
</feature>
<evidence type="ECO:0000256" key="1">
    <source>
        <dbReference type="ARBA" id="ARBA00004196"/>
    </source>
</evidence>
<proteinExistence type="inferred from homology"/>
<dbReference type="Gene3D" id="3.40.50.2300">
    <property type="match status" value="2"/>
</dbReference>
<dbReference type="PANTHER" id="PTHR46847:SF1">
    <property type="entry name" value="D-ALLOSE-BINDING PERIPLASMIC PROTEIN-RELATED"/>
    <property type="match status" value="1"/>
</dbReference>
<protein>
    <submittedName>
        <fullName evidence="6">ABC transporter substrate-binding protein</fullName>
    </submittedName>
</protein>
<reference evidence="6" key="1">
    <citation type="submission" date="2022-12" db="EMBL/GenBank/DDBJ databases">
        <authorList>
            <person name="Krivoruchko A.V."/>
            <person name="Elkin A."/>
        </authorList>
    </citation>
    <scope>NUCLEOTIDE SEQUENCE</scope>
    <source>
        <strain evidence="6">IEGM 1391</strain>
    </source>
</reference>
<dbReference type="InterPro" id="IPR028082">
    <property type="entry name" value="Peripla_BP_I"/>
</dbReference>
<evidence type="ECO:0000259" key="5">
    <source>
        <dbReference type="Pfam" id="PF13407"/>
    </source>
</evidence>
<sequence length="323" mass="32509">MITSRTAVVALSVASVSAMFLAGCSSDSGSGGGSGNIAFIQGVSGDEFYISMQCGIEAAAKDAGVTVDTQGPVKFDPTLQKPIVDSVVASRPSAILIAPTDVAAMQAPLAAASKAGIKVVLVDTTLEDPSIAVSSISSDNKGGGAEAFNAIERLSPAGGKVLVISTDPGVSTADARVAGFEEAVGANPAFDYLGVQYSHNDPAEAARLVSAALAKDPDITGIFAANTFAAEGTATGVRQAGKQDQVKIIGFDAGPAQVKQLREGTVQALIAQQPDTIGTDGVAQAMAAINDQPVTAEISTGFHVITADNIDGEGAQYVYKSSC</sequence>
<dbReference type="PROSITE" id="PS51257">
    <property type="entry name" value="PROKAR_LIPOPROTEIN"/>
    <property type="match status" value="1"/>
</dbReference>
<comment type="caution">
    <text evidence="6">The sequence shown here is derived from an EMBL/GenBank/DDBJ whole genome shotgun (WGS) entry which is preliminary data.</text>
</comment>
<dbReference type="PANTHER" id="PTHR46847">
    <property type="entry name" value="D-ALLOSE-BINDING PERIPLASMIC PROTEIN-RELATED"/>
    <property type="match status" value="1"/>
</dbReference>
<dbReference type="SUPFAM" id="SSF53822">
    <property type="entry name" value="Periplasmic binding protein-like I"/>
    <property type="match status" value="1"/>
</dbReference>
<name>A0ABT4MJ70_9NOCA</name>
<feature type="chain" id="PRO_5047216016" evidence="4">
    <location>
        <begin position="23"/>
        <end position="323"/>
    </location>
</feature>
<evidence type="ECO:0000256" key="4">
    <source>
        <dbReference type="SAM" id="SignalP"/>
    </source>
</evidence>
<dbReference type="Pfam" id="PF13407">
    <property type="entry name" value="Peripla_BP_4"/>
    <property type="match status" value="1"/>
</dbReference>
<dbReference type="InterPro" id="IPR025997">
    <property type="entry name" value="SBP_2_dom"/>
</dbReference>
<dbReference type="RefSeq" id="WP_269607452.1">
    <property type="nucleotide sequence ID" value="NZ_JAPWIJ010000009.1"/>
</dbReference>
<keyword evidence="3 4" id="KW-0732">Signal</keyword>
<dbReference type="CDD" id="cd20007">
    <property type="entry name" value="PBP1_ABC_sugar_binding-like"/>
    <property type="match status" value="1"/>
</dbReference>
<organism evidence="6 7">
    <name type="scientific">Rhodococcus ruber</name>
    <dbReference type="NCBI Taxonomy" id="1830"/>
    <lineage>
        <taxon>Bacteria</taxon>
        <taxon>Bacillati</taxon>
        <taxon>Actinomycetota</taxon>
        <taxon>Actinomycetes</taxon>
        <taxon>Mycobacteriales</taxon>
        <taxon>Nocardiaceae</taxon>
        <taxon>Rhodococcus</taxon>
    </lineage>
</organism>
<keyword evidence="7" id="KW-1185">Reference proteome</keyword>